<dbReference type="GO" id="GO:0005737">
    <property type="term" value="C:cytoplasm"/>
    <property type="evidence" value="ECO:0007669"/>
    <property type="project" value="TreeGrafter"/>
</dbReference>
<comment type="similarity">
    <text evidence="1">Belongs to the protein kinase superfamily. CMGC Ser/Thr protein kinase family. CDC2/CDKX subfamily.</text>
</comment>
<reference evidence="8" key="1">
    <citation type="submission" date="2016-06" db="UniProtKB">
        <authorList>
            <consortium name="WormBaseParasite"/>
        </authorList>
    </citation>
    <scope>IDENTIFICATION</scope>
</reference>
<dbReference type="PANTHER" id="PTHR24056">
    <property type="entry name" value="CELL DIVISION PROTEIN KINASE"/>
    <property type="match status" value="1"/>
</dbReference>
<keyword evidence="5" id="KW-0418">Kinase</keyword>
<dbReference type="PROSITE" id="PS50011">
    <property type="entry name" value="PROTEIN_KINASE_DOM"/>
    <property type="match status" value="1"/>
</dbReference>
<keyword evidence="6" id="KW-0067">ATP-binding</keyword>
<dbReference type="Gene3D" id="1.10.510.10">
    <property type="entry name" value="Transferase(Phosphotransferase) domain 1"/>
    <property type="match status" value="1"/>
</dbReference>
<evidence type="ECO:0000256" key="4">
    <source>
        <dbReference type="ARBA" id="ARBA00022741"/>
    </source>
</evidence>
<dbReference type="FunFam" id="1.10.510.10:FF:000624">
    <property type="entry name" value="Mitogen-activated protein kinase"/>
    <property type="match status" value="1"/>
</dbReference>
<dbReference type="PROSITE" id="PS00108">
    <property type="entry name" value="PROTEIN_KINASE_ST"/>
    <property type="match status" value="1"/>
</dbReference>
<keyword evidence="4" id="KW-0547">Nucleotide-binding</keyword>
<evidence type="ECO:0000259" key="7">
    <source>
        <dbReference type="PROSITE" id="PS50011"/>
    </source>
</evidence>
<name>A0A183SUU3_SCHSO</name>
<dbReference type="WBParaSite" id="SSLN_0000829501-mRNA-1">
    <property type="protein sequence ID" value="SSLN_0000829501-mRNA-1"/>
    <property type="gene ID" value="SSLN_0000829501"/>
</dbReference>
<proteinExistence type="inferred from homology"/>
<dbReference type="Pfam" id="PF00069">
    <property type="entry name" value="Pkinase"/>
    <property type="match status" value="1"/>
</dbReference>
<organism evidence="8">
    <name type="scientific">Schistocephalus solidus</name>
    <name type="common">Tapeworm</name>
    <dbReference type="NCBI Taxonomy" id="70667"/>
    <lineage>
        <taxon>Eukaryota</taxon>
        <taxon>Metazoa</taxon>
        <taxon>Spiralia</taxon>
        <taxon>Lophotrochozoa</taxon>
        <taxon>Platyhelminthes</taxon>
        <taxon>Cestoda</taxon>
        <taxon>Eucestoda</taxon>
        <taxon>Diphyllobothriidea</taxon>
        <taxon>Diphyllobothriidae</taxon>
        <taxon>Schistocephalus</taxon>
    </lineage>
</organism>
<evidence type="ECO:0000313" key="8">
    <source>
        <dbReference type="WBParaSite" id="SSLN_0000829501-mRNA-1"/>
    </source>
</evidence>
<dbReference type="AlphaFoldDB" id="A0A183SUU3"/>
<dbReference type="GO" id="GO:0005524">
    <property type="term" value="F:ATP binding"/>
    <property type="evidence" value="ECO:0007669"/>
    <property type="project" value="UniProtKB-KW"/>
</dbReference>
<dbReference type="InterPro" id="IPR050108">
    <property type="entry name" value="CDK"/>
</dbReference>
<dbReference type="GO" id="GO:0004693">
    <property type="term" value="F:cyclin-dependent protein serine/threonine kinase activity"/>
    <property type="evidence" value="ECO:0007669"/>
    <property type="project" value="TreeGrafter"/>
</dbReference>
<evidence type="ECO:0000256" key="1">
    <source>
        <dbReference type="ARBA" id="ARBA00006485"/>
    </source>
</evidence>
<evidence type="ECO:0000256" key="5">
    <source>
        <dbReference type="ARBA" id="ARBA00022777"/>
    </source>
</evidence>
<feature type="domain" description="Protein kinase" evidence="7">
    <location>
        <begin position="1"/>
        <end position="120"/>
    </location>
</feature>
<dbReference type="SMART" id="SM00220">
    <property type="entry name" value="S_TKc"/>
    <property type="match status" value="1"/>
</dbReference>
<dbReference type="InterPro" id="IPR000719">
    <property type="entry name" value="Prot_kinase_dom"/>
</dbReference>
<keyword evidence="2" id="KW-0723">Serine/threonine-protein kinase</keyword>
<dbReference type="InterPro" id="IPR011009">
    <property type="entry name" value="Kinase-like_dom_sf"/>
</dbReference>
<sequence>LLYQLLRGLAYCHDRQILHRDLKPQNLLVAGTGDLKLADFGLARAKSVPSQTYSHEVVTLWYRPPDVLLGSTNYTASLDMGVGCIFLEMLTGMATFPGSKDAVDQLDKIFKVMITHSLDE</sequence>
<accession>A0A183SUU3</accession>
<keyword evidence="3" id="KW-0808">Transferase</keyword>
<dbReference type="InterPro" id="IPR008271">
    <property type="entry name" value="Ser/Thr_kinase_AS"/>
</dbReference>
<evidence type="ECO:0000256" key="3">
    <source>
        <dbReference type="ARBA" id="ARBA00022679"/>
    </source>
</evidence>
<evidence type="ECO:0000256" key="6">
    <source>
        <dbReference type="ARBA" id="ARBA00022840"/>
    </source>
</evidence>
<dbReference type="PANTHER" id="PTHR24056:SF246">
    <property type="entry name" value="ECDYSONE-INDUCED PROTEIN 63E, ISOFORM N"/>
    <property type="match status" value="1"/>
</dbReference>
<evidence type="ECO:0000256" key="2">
    <source>
        <dbReference type="ARBA" id="ARBA00022527"/>
    </source>
</evidence>
<dbReference type="GO" id="GO:0005634">
    <property type="term" value="C:nucleus"/>
    <property type="evidence" value="ECO:0007669"/>
    <property type="project" value="TreeGrafter"/>
</dbReference>
<protein>
    <submittedName>
        <fullName evidence="8">Protein kinase domain-containing protein</fullName>
    </submittedName>
</protein>
<dbReference type="SUPFAM" id="SSF56112">
    <property type="entry name" value="Protein kinase-like (PK-like)"/>
    <property type="match status" value="1"/>
</dbReference>